<name>A0A9N7NI59_STRHE</name>
<sequence length="187" mass="21749">MHSNYLMPASVLLQIAAIPPPREELGCDRLYWGPSSTGKFSTRSAYDFLDDVGGSVPGPGPLWRAVWQWPGLQRIRNFLWLLAKNRLLTNVERMRRHLTPEACYELCRQADESTVHVCWDCPLAAEIWRHLLPRSVHIEFFSLSLEEWLFSNLVNPVKFGDANWTQTFGVVVWKIWGWRNEHLFQGK</sequence>
<proteinExistence type="predicted"/>
<evidence type="ECO:0000259" key="1">
    <source>
        <dbReference type="Pfam" id="PF13966"/>
    </source>
</evidence>
<protein>
    <submittedName>
        <fullName evidence="2">Polynucleotidyl transferase- ribonuclease H-like superfamily protein</fullName>
    </submittedName>
</protein>
<keyword evidence="2" id="KW-0808">Transferase</keyword>
<keyword evidence="3" id="KW-1185">Reference proteome</keyword>
<dbReference type="InterPro" id="IPR026960">
    <property type="entry name" value="RVT-Znf"/>
</dbReference>
<comment type="caution">
    <text evidence="2">The sequence shown here is derived from an EMBL/GenBank/DDBJ whole genome shotgun (WGS) entry which is preliminary data.</text>
</comment>
<accession>A0A9N7NI59</accession>
<reference evidence="2" key="1">
    <citation type="submission" date="2019-12" db="EMBL/GenBank/DDBJ databases">
        <authorList>
            <person name="Scholes J."/>
        </authorList>
    </citation>
    <scope>NUCLEOTIDE SEQUENCE</scope>
</reference>
<dbReference type="Proteomes" id="UP001153555">
    <property type="component" value="Unassembled WGS sequence"/>
</dbReference>
<dbReference type="Pfam" id="PF13966">
    <property type="entry name" value="zf-RVT"/>
    <property type="match status" value="1"/>
</dbReference>
<evidence type="ECO:0000313" key="3">
    <source>
        <dbReference type="Proteomes" id="UP001153555"/>
    </source>
</evidence>
<gene>
    <name evidence="2" type="ORF">SHERM_02807</name>
</gene>
<dbReference type="GO" id="GO:0016740">
    <property type="term" value="F:transferase activity"/>
    <property type="evidence" value="ECO:0007669"/>
    <property type="project" value="UniProtKB-KW"/>
</dbReference>
<evidence type="ECO:0000313" key="2">
    <source>
        <dbReference type="EMBL" id="CAA0835002.1"/>
    </source>
</evidence>
<organism evidence="2 3">
    <name type="scientific">Striga hermonthica</name>
    <name type="common">Purple witchweed</name>
    <name type="synonym">Buchnera hermonthica</name>
    <dbReference type="NCBI Taxonomy" id="68872"/>
    <lineage>
        <taxon>Eukaryota</taxon>
        <taxon>Viridiplantae</taxon>
        <taxon>Streptophyta</taxon>
        <taxon>Embryophyta</taxon>
        <taxon>Tracheophyta</taxon>
        <taxon>Spermatophyta</taxon>
        <taxon>Magnoliopsida</taxon>
        <taxon>eudicotyledons</taxon>
        <taxon>Gunneridae</taxon>
        <taxon>Pentapetalae</taxon>
        <taxon>asterids</taxon>
        <taxon>lamiids</taxon>
        <taxon>Lamiales</taxon>
        <taxon>Orobanchaceae</taxon>
        <taxon>Buchnereae</taxon>
        <taxon>Striga</taxon>
    </lineage>
</organism>
<feature type="domain" description="Reverse transcriptase zinc-binding" evidence="1">
    <location>
        <begin position="40"/>
        <end position="128"/>
    </location>
</feature>
<dbReference type="AlphaFoldDB" id="A0A9N7NI59"/>
<dbReference type="EMBL" id="CACSLK010028053">
    <property type="protein sequence ID" value="CAA0835002.1"/>
    <property type="molecule type" value="Genomic_DNA"/>
</dbReference>
<dbReference type="OrthoDB" id="913477at2759"/>